<organism evidence="3 4">
    <name type="scientific">Cherax quadricarinatus</name>
    <name type="common">Australian red claw crayfish</name>
    <dbReference type="NCBI Taxonomy" id="27406"/>
    <lineage>
        <taxon>Eukaryota</taxon>
        <taxon>Metazoa</taxon>
        <taxon>Ecdysozoa</taxon>
        <taxon>Arthropoda</taxon>
        <taxon>Crustacea</taxon>
        <taxon>Multicrustacea</taxon>
        <taxon>Malacostraca</taxon>
        <taxon>Eumalacostraca</taxon>
        <taxon>Eucarida</taxon>
        <taxon>Decapoda</taxon>
        <taxon>Pleocyemata</taxon>
        <taxon>Astacidea</taxon>
        <taxon>Parastacoidea</taxon>
        <taxon>Parastacidae</taxon>
        <taxon>Cherax</taxon>
    </lineage>
</organism>
<keyword evidence="2" id="KW-0812">Transmembrane</keyword>
<comment type="caution">
    <text evidence="3">The sequence shown here is derived from an EMBL/GenBank/DDBJ whole genome shotgun (WGS) entry which is preliminary data.</text>
</comment>
<feature type="transmembrane region" description="Helical" evidence="2">
    <location>
        <begin position="54"/>
        <end position="72"/>
    </location>
</feature>
<keyword evidence="2" id="KW-1133">Transmembrane helix</keyword>
<evidence type="ECO:0000256" key="2">
    <source>
        <dbReference type="SAM" id="Phobius"/>
    </source>
</evidence>
<evidence type="ECO:0000313" key="3">
    <source>
        <dbReference type="EMBL" id="KAK8730124.1"/>
    </source>
</evidence>
<dbReference type="AlphaFoldDB" id="A0AAW0WWJ4"/>
<proteinExistence type="predicted"/>
<feature type="transmembrane region" description="Helical" evidence="2">
    <location>
        <begin position="23"/>
        <end position="42"/>
    </location>
</feature>
<keyword evidence="2" id="KW-0472">Membrane</keyword>
<gene>
    <name evidence="3" type="ORF">OTU49_008093</name>
</gene>
<dbReference type="EMBL" id="JARKIK010000065">
    <property type="protein sequence ID" value="KAK8730124.1"/>
    <property type="molecule type" value="Genomic_DNA"/>
</dbReference>
<dbReference type="Proteomes" id="UP001445076">
    <property type="component" value="Unassembled WGS sequence"/>
</dbReference>
<evidence type="ECO:0000313" key="4">
    <source>
        <dbReference type="Proteomes" id="UP001445076"/>
    </source>
</evidence>
<accession>A0AAW0WWJ4</accession>
<protein>
    <submittedName>
        <fullName evidence="3">Uncharacterized protein</fullName>
    </submittedName>
</protein>
<feature type="region of interest" description="Disordered" evidence="1">
    <location>
        <begin position="122"/>
        <end position="168"/>
    </location>
</feature>
<feature type="region of interest" description="Disordered" evidence="1">
    <location>
        <begin position="78"/>
        <end position="106"/>
    </location>
</feature>
<keyword evidence="4" id="KW-1185">Reference proteome</keyword>
<feature type="compositionally biased region" description="Acidic residues" evidence="1">
    <location>
        <begin position="122"/>
        <end position="132"/>
    </location>
</feature>
<reference evidence="3 4" key="1">
    <citation type="journal article" date="2024" name="BMC Genomics">
        <title>Genome assembly of redclaw crayfish (Cherax quadricarinatus) provides insights into its immune adaptation and hypoxia tolerance.</title>
        <authorList>
            <person name="Liu Z."/>
            <person name="Zheng J."/>
            <person name="Li H."/>
            <person name="Fang K."/>
            <person name="Wang S."/>
            <person name="He J."/>
            <person name="Zhou D."/>
            <person name="Weng S."/>
            <person name="Chi M."/>
            <person name="Gu Z."/>
            <person name="He J."/>
            <person name="Li F."/>
            <person name="Wang M."/>
        </authorList>
    </citation>
    <scope>NUCLEOTIDE SEQUENCE [LARGE SCALE GENOMIC DNA]</scope>
    <source>
        <strain evidence="3">ZL_2023a</strain>
    </source>
</reference>
<feature type="compositionally biased region" description="Low complexity" evidence="1">
    <location>
        <begin position="78"/>
        <end position="102"/>
    </location>
</feature>
<name>A0AAW0WWJ4_CHEQU</name>
<evidence type="ECO:0000256" key="1">
    <source>
        <dbReference type="SAM" id="MobiDB-lite"/>
    </source>
</evidence>
<sequence length="229" mass="25630">MSNIRLISYINNTMEEREKCKRMYTIFILSGLLCVTSFTRITTHDPTSNQLLDMVMVVLIVLLVCSLAGVCWKPLSNNPRSRSSGTNSRSNSRGSSTSTSRPLVYADAPPSYEDILSVEVLEEPSGDSQEDQVADKHTSNTVQRHILKPDLDEAESGTSNQHISPPRRYSPFISETLYSYASASEIQLSVEQLQIDRLPTYEEAVAALQLEPTTQYEASTNYDMDSMFI</sequence>